<organism evidence="1">
    <name type="scientific">Cuerna arida</name>
    <dbReference type="NCBI Taxonomy" id="1464854"/>
    <lineage>
        <taxon>Eukaryota</taxon>
        <taxon>Metazoa</taxon>
        <taxon>Ecdysozoa</taxon>
        <taxon>Arthropoda</taxon>
        <taxon>Hexapoda</taxon>
        <taxon>Insecta</taxon>
        <taxon>Pterygota</taxon>
        <taxon>Neoptera</taxon>
        <taxon>Paraneoptera</taxon>
        <taxon>Hemiptera</taxon>
        <taxon>Auchenorrhyncha</taxon>
        <taxon>Membracoidea</taxon>
        <taxon>Cicadellidae</taxon>
        <taxon>Cicadellinae</taxon>
        <taxon>Proconiini</taxon>
        <taxon>Cuerna</taxon>
    </lineage>
</organism>
<dbReference type="AlphaFoldDB" id="A0A1B6GAP7"/>
<evidence type="ECO:0000313" key="1">
    <source>
        <dbReference type="EMBL" id="JAS59518.1"/>
    </source>
</evidence>
<protein>
    <submittedName>
        <fullName evidence="1">Uncharacterized protein</fullName>
    </submittedName>
</protein>
<dbReference type="EMBL" id="GECZ01010251">
    <property type="protein sequence ID" value="JAS59518.1"/>
    <property type="molecule type" value="Transcribed_RNA"/>
</dbReference>
<proteinExistence type="predicted"/>
<sequence>MREILFLSDDDDDNVDIGPDWGSVHDSDIDSDVGEEFGNQVAQELILSNNSDVLNNEEDVVESEVEQEEINNDEVVDYSAEWQEWREGDGDFNKWIQPFCRFS</sequence>
<reference evidence="1" key="1">
    <citation type="submission" date="2015-11" db="EMBL/GenBank/DDBJ databases">
        <title>De novo transcriptome assembly of four potential Pierce s Disease insect vectors from Arizona vineyards.</title>
        <authorList>
            <person name="Tassone E.E."/>
        </authorList>
    </citation>
    <scope>NUCLEOTIDE SEQUENCE</scope>
</reference>
<name>A0A1B6GAP7_9HEMI</name>
<accession>A0A1B6GAP7</accession>
<feature type="non-terminal residue" evidence="1">
    <location>
        <position position="103"/>
    </location>
</feature>
<gene>
    <name evidence="1" type="ORF">g.12313</name>
</gene>